<dbReference type="KEGG" id="more:E1B28_001291"/>
<evidence type="ECO:0000259" key="10">
    <source>
        <dbReference type="SMART" id="SM01217"/>
    </source>
</evidence>
<evidence type="ECO:0000256" key="2">
    <source>
        <dbReference type="ARBA" id="ARBA00004987"/>
    </source>
</evidence>
<dbReference type="Pfam" id="PF01915">
    <property type="entry name" value="Glyco_hydro_3_C"/>
    <property type="match status" value="1"/>
</dbReference>
<comment type="similarity">
    <text evidence="3">Belongs to the glycosyl hydrolase 3 family.</text>
</comment>
<dbReference type="GO" id="GO:0008422">
    <property type="term" value="F:beta-glucosidase activity"/>
    <property type="evidence" value="ECO:0007669"/>
    <property type="project" value="UniProtKB-EC"/>
</dbReference>
<dbReference type="PANTHER" id="PTHR42715:SF2">
    <property type="entry name" value="BETA-GLUCOSIDASE F-RELATED"/>
    <property type="match status" value="1"/>
</dbReference>
<evidence type="ECO:0000313" key="12">
    <source>
        <dbReference type="Proteomes" id="UP001049176"/>
    </source>
</evidence>
<dbReference type="OrthoDB" id="416222at2759"/>
<dbReference type="EC" id="3.2.1.21" evidence="4"/>
<accession>A0A9P7V353</accession>
<evidence type="ECO:0000313" key="11">
    <source>
        <dbReference type="EMBL" id="KAG7099440.1"/>
    </source>
</evidence>
<reference evidence="11" key="1">
    <citation type="journal article" date="2021" name="Genome Biol. Evol.">
        <title>The assembled and annotated genome of the fairy-ring fungus Marasmius oreades.</title>
        <authorList>
            <person name="Hiltunen M."/>
            <person name="Ament-Velasquez S.L."/>
            <person name="Johannesson H."/>
        </authorList>
    </citation>
    <scope>NUCLEOTIDE SEQUENCE</scope>
    <source>
        <strain evidence="11">03SP1</strain>
    </source>
</reference>
<dbReference type="AlphaFoldDB" id="A0A9P7V353"/>
<keyword evidence="12" id="KW-1185">Reference proteome</keyword>
<dbReference type="RefSeq" id="XP_043015910.1">
    <property type="nucleotide sequence ID" value="XM_043147205.1"/>
</dbReference>
<comment type="catalytic activity">
    <reaction evidence="1">
        <text>Hydrolysis of terminal, non-reducing beta-D-glucosyl residues with release of beta-D-glucose.</text>
        <dbReference type="EC" id="3.2.1.21"/>
    </reaction>
</comment>
<dbReference type="SUPFAM" id="SSF52279">
    <property type="entry name" value="Beta-D-glucan exohydrolase, C-terminal domain"/>
    <property type="match status" value="1"/>
</dbReference>
<keyword evidence="9" id="KW-0624">Polysaccharide degradation</keyword>
<evidence type="ECO:0000256" key="6">
    <source>
        <dbReference type="ARBA" id="ARBA00023001"/>
    </source>
</evidence>
<evidence type="ECO:0000256" key="7">
    <source>
        <dbReference type="ARBA" id="ARBA00023277"/>
    </source>
</evidence>
<dbReference type="InterPro" id="IPR026891">
    <property type="entry name" value="Fn3-like"/>
</dbReference>
<dbReference type="InterPro" id="IPR036881">
    <property type="entry name" value="Glyco_hydro_3_C_sf"/>
</dbReference>
<name>A0A9P7V353_9AGAR</name>
<comment type="pathway">
    <text evidence="2">Glycan metabolism; cellulose degradation.</text>
</comment>
<dbReference type="Pfam" id="PF14310">
    <property type="entry name" value="Fn3-like"/>
    <property type="match status" value="1"/>
</dbReference>
<evidence type="ECO:0000256" key="3">
    <source>
        <dbReference type="ARBA" id="ARBA00005336"/>
    </source>
</evidence>
<evidence type="ECO:0000256" key="9">
    <source>
        <dbReference type="ARBA" id="ARBA00023326"/>
    </source>
</evidence>
<dbReference type="Proteomes" id="UP001049176">
    <property type="component" value="Chromosome 1"/>
</dbReference>
<dbReference type="InterPro" id="IPR002772">
    <property type="entry name" value="Glyco_hydro_3_C"/>
</dbReference>
<dbReference type="GO" id="GO:0030245">
    <property type="term" value="P:cellulose catabolic process"/>
    <property type="evidence" value="ECO:0007669"/>
    <property type="project" value="UniProtKB-KW"/>
</dbReference>
<dbReference type="EMBL" id="CM032181">
    <property type="protein sequence ID" value="KAG7099440.1"/>
    <property type="molecule type" value="Genomic_DNA"/>
</dbReference>
<organism evidence="11 12">
    <name type="scientific">Marasmius oreades</name>
    <name type="common">fairy-ring Marasmius</name>
    <dbReference type="NCBI Taxonomy" id="181124"/>
    <lineage>
        <taxon>Eukaryota</taxon>
        <taxon>Fungi</taxon>
        <taxon>Dikarya</taxon>
        <taxon>Basidiomycota</taxon>
        <taxon>Agaricomycotina</taxon>
        <taxon>Agaricomycetes</taxon>
        <taxon>Agaricomycetidae</taxon>
        <taxon>Agaricales</taxon>
        <taxon>Marasmiineae</taxon>
        <taxon>Marasmiaceae</taxon>
        <taxon>Marasmius</taxon>
    </lineage>
</organism>
<comment type="caution">
    <text evidence="11">The sequence shown here is derived from an EMBL/GenBank/DDBJ whole genome shotgun (WGS) entry which is preliminary data.</text>
</comment>
<dbReference type="InterPro" id="IPR013783">
    <property type="entry name" value="Ig-like_fold"/>
</dbReference>
<keyword evidence="7" id="KW-0119">Carbohydrate metabolism</keyword>
<dbReference type="Gene3D" id="2.60.40.10">
    <property type="entry name" value="Immunoglobulins"/>
    <property type="match status" value="1"/>
</dbReference>
<evidence type="ECO:0000256" key="5">
    <source>
        <dbReference type="ARBA" id="ARBA00022801"/>
    </source>
</evidence>
<protein>
    <recommendedName>
        <fullName evidence="4">beta-glucosidase</fullName>
        <ecNumber evidence="4">3.2.1.21</ecNumber>
    </recommendedName>
</protein>
<feature type="domain" description="Fibronectin type III-like" evidence="10">
    <location>
        <begin position="151"/>
        <end position="220"/>
    </location>
</feature>
<keyword evidence="6" id="KW-0136">Cellulose degradation</keyword>
<evidence type="ECO:0000256" key="8">
    <source>
        <dbReference type="ARBA" id="ARBA00023295"/>
    </source>
</evidence>
<dbReference type="SMART" id="SM01217">
    <property type="entry name" value="Fn3_like"/>
    <property type="match status" value="1"/>
</dbReference>
<dbReference type="InterPro" id="IPR050288">
    <property type="entry name" value="Cellulose_deg_GH3"/>
</dbReference>
<evidence type="ECO:0000256" key="1">
    <source>
        <dbReference type="ARBA" id="ARBA00000448"/>
    </source>
</evidence>
<keyword evidence="8" id="KW-0326">Glycosidase</keyword>
<sequence length="231" mass="25266">MLLFLRLWPKHRLNSYELWNGLPAQEAGNAFVDVLYGAYNPSGRLPYTIGKSVNDYSAQVIYNNNVAQIPYSEGLFVDYRHFDQANVQPRFEFGFGLSFTNFTYSGLSIGGSTGGYTPTSGPGSSLDSGLHEKVVNVAFTIRNSGDVAGNEVPQLYLTFPSAAQSAPRNLKGFDNVFIAAGQSKTVTLQLSRFDFSVWNPATQRWEIPSGQTTVAIGASSRDIRLTGSIQN</sequence>
<dbReference type="PANTHER" id="PTHR42715">
    <property type="entry name" value="BETA-GLUCOSIDASE"/>
    <property type="match status" value="1"/>
</dbReference>
<proteinExistence type="inferred from homology"/>
<dbReference type="Gene3D" id="3.40.50.1700">
    <property type="entry name" value="Glycoside hydrolase family 3 C-terminal domain"/>
    <property type="match status" value="1"/>
</dbReference>
<dbReference type="GeneID" id="66070367"/>
<gene>
    <name evidence="11" type="ORF">E1B28_001291</name>
</gene>
<evidence type="ECO:0000256" key="4">
    <source>
        <dbReference type="ARBA" id="ARBA00012744"/>
    </source>
</evidence>
<keyword evidence="5" id="KW-0378">Hydrolase</keyword>